<organism evidence="3">
    <name type="scientific">Arion vulgaris</name>
    <dbReference type="NCBI Taxonomy" id="1028688"/>
    <lineage>
        <taxon>Eukaryota</taxon>
        <taxon>Metazoa</taxon>
        <taxon>Spiralia</taxon>
        <taxon>Lophotrochozoa</taxon>
        <taxon>Mollusca</taxon>
        <taxon>Gastropoda</taxon>
        <taxon>Heterobranchia</taxon>
        <taxon>Euthyneura</taxon>
        <taxon>Panpulmonata</taxon>
        <taxon>Eupulmonata</taxon>
        <taxon>Stylommatophora</taxon>
        <taxon>Helicina</taxon>
        <taxon>Arionoidea</taxon>
        <taxon>Arionidae</taxon>
        <taxon>Arion</taxon>
    </lineage>
</organism>
<protein>
    <submittedName>
        <fullName evidence="3">Uncharacterized protein</fullName>
    </submittedName>
</protein>
<evidence type="ECO:0000313" key="2">
    <source>
        <dbReference type="EMBL" id="CEK62063.1"/>
    </source>
</evidence>
<feature type="non-terminal residue" evidence="3">
    <location>
        <position position="1"/>
    </location>
</feature>
<feature type="compositionally biased region" description="Basic and acidic residues" evidence="1">
    <location>
        <begin position="36"/>
        <end position="48"/>
    </location>
</feature>
<accession>A0A0B6Z0G5</accession>
<evidence type="ECO:0000313" key="3">
    <source>
        <dbReference type="EMBL" id="CEK62064.1"/>
    </source>
</evidence>
<dbReference type="AlphaFoldDB" id="A0A0B6Z0G5"/>
<reference evidence="3" key="1">
    <citation type="submission" date="2014-12" db="EMBL/GenBank/DDBJ databases">
        <title>Insight into the proteome of Arion vulgaris.</title>
        <authorList>
            <person name="Aradska J."/>
            <person name="Bulat T."/>
            <person name="Smidak R."/>
            <person name="Sarate P."/>
            <person name="Gangsoo J."/>
            <person name="Sialana F."/>
            <person name="Bilban M."/>
            <person name="Lubec G."/>
        </authorList>
    </citation>
    <scope>NUCLEOTIDE SEQUENCE</scope>
    <source>
        <tissue evidence="3">Skin</tissue>
    </source>
</reference>
<sequence length="75" mass="8921">GVASMQMTGARPKVGDQWGHFPYTSNKNRPSYNEINQERRLERERKRERELRRPNQMFFNSAFNMKDDDIESISA</sequence>
<proteinExistence type="predicted"/>
<dbReference type="EMBL" id="HACG01015199">
    <property type="protein sequence ID" value="CEK62064.1"/>
    <property type="molecule type" value="Transcribed_RNA"/>
</dbReference>
<gene>
    <name evidence="3" type="primary">ORF44090</name>
    <name evidence="2" type="synonym">ORF44088</name>
</gene>
<evidence type="ECO:0000256" key="1">
    <source>
        <dbReference type="SAM" id="MobiDB-lite"/>
    </source>
</evidence>
<name>A0A0B6Z0G5_9EUPU</name>
<feature type="compositionally biased region" description="Polar residues" evidence="1">
    <location>
        <begin position="23"/>
        <end position="35"/>
    </location>
</feature>
<feature type="region of interest" description="Disordered" evidence="1">
    <location>
        <begin position="1"/>
        <end position="48"/>
    </location>
</feature>
<dbReference type="EMBL" id="HACG01015198">
    <property type="protein sequence ID" value="CEK62063.1"/>
    <property type="molecule type" value="Transcribed_RNA"/>
</dbReference>